<dbReference type="GO" id="GO:0010256">
    <property type="term" value="P:endomembrane system organization"/>
    <property type="evidence" value="ECO:0007669"/>
    <property type="project" value="TreeGrafter"/>
</dbReference>
<gene>
    <name evidence="7" type="ORF">ZIOFF_067592</name>
</gene>
<dbReference type="InterPro" id="IPR007770">
    <property type="entry name" value="DMP"/>
</dbReference>
<keyword evidence="4 6" id="KW-1133">Transmembrane helix</keyword>
<proteinExistence type="inferred from homology"/>
<evidence type="ECO:0000256" key="1">
    <source>
        <dbReference type="ARBA" id="ARBA00004141"/>
    </source>
</evidence>
<dbReference type="GO" id="GO:0016020">
    <property type="term" value="C:membrane"/>
    <property type="evidence" value="ECO:0007669"/>
    <property type="project" value="UniProtKB-SubCell"/>
</dbReference>
<keyword evidence="3 6" id="KW-0812">Transmembrane</keyword>
<feature type="transmembrane region" description="Helical" evidence="6">
    <location>
        <begin position="41"/>
        <end position="60"/>
    </location>
</feature>
<evidence type="ECO:0000313" key="7">
    <source>
        <dbReference type="EMBL" id="KAG6473675.1"/>
    </source>
</evidence>
<dbReference type="GO" id="GO:0005737">
    <property type="term" value="C:cytoplasm"/>
    <property type="evidence" value="ECO:0007669"/>
    <property type="project" value="UniProtKB-ARBA"/>
</dbReference>
<dbReference type="Proteomes" id="UP000734854">
    <property type="component" value="Unassembled WGS sequence"/>
</dbReference>
<reference evidence="7 8" key="1">
    <citation type="submission" date="2020-08" db="EMBL/GenBank/DDBJ databases">
        <title>Plant Genome Project.</title>
        <authorList>
            <person name="Zhang R.-G."/>
        </authorList>
    </citation>
    <scope>NUCLEOTIDE SEQUENCE [LARGE SCALE GENOMIC DNA]</scope>
    <source>
        <tissue evidence="7">Rhizome</tissue>
    </source>
</reference>
<feature type="transmembrane region" description="Helical" evidence="6">
    <location>
        <begin position="172"/>
        <end position="190"/>
    </location>
</feature>
<keyword evidence="5 6" id="KW-0472">Membrane</keyword>
<dbReference type="Pfam" id="PF05078">
    <property type="entry name" value="DUF679"/>
    <property type="match status" value="1"/>
</dbReference>
<protein>
    <submittedName>
        <fullName evidence="7">Uncharacterized protein</fullName>
    </submittedName>
</protein>
<comment type="subcellular location">
    <subcellularLocation>
        <location evidence="1">Membrane</location>
        <topology evidence="1">Multi-pass membrane protein</topology>
    </subcellularLocation>
</comment>
<organism evidence="7 8">
    <name type="scientific">Zingiber officinale</name>
    <name type="common">Ginger</name>
    <name type="synonym">Amomum zingiber</name>
    <dbReference type="NCBI Taxonomy" id="94328"/>
    <lineage>
        <taxon>Eukaryota</taxon>
        <taxon>Viridiplantae</taxon>
        <taxon>Streptophyta</taxon>
        <taxon>Embryophyta</taxon>
        <taxon>Tracheophyta</taxon>
        <taxon>Spermatophyta</taxon>
        <taxon>Magnoliopsida</taxon>
        <taxon>Liliopsida</taxon>
        <taxon>Zingiberales</taxon>
        <taxon>Zingiberaceae</taxon>
        <taxon>Zingiber</taxon>
    </lineage>
</organism>
<dbReference type="AlphaFoldDB" id="A0A8J5ESV3"/>
<accession>A0A8J5ESV3</accession>
<feature type="transmembrane region" description="Helical" evidence="6">
    <location>
        <begin position="133"/>
        <end position="152"/>
    </location>
</feature>
<evidence type="ECO:0000256" key="5">
    <source>
        <dbReference type="ARBA" id="ARBA00023136"/>
    </source>
</evidence>
<evidence type="ECO:0000256" key="2">
    <source>
        <dbReference type="ARBA" id="ARBA00008707"/>
    </source>
</evidence>
<comment type="similarity">
    <text evidence="2">Belongs to the plant DMP1 protein family.</text>
</comment>
<evidence type="ECO:0000313" key="8">
    <source>
        <dbReference type="Proteomes" id="UP000734854"/>
    </source>
</evidence>
<evidence type="ECO:0000256" key="4">
    <source>
        <dbReference type="ARBA" id="ARBA00022989"/>
    </source>
</evidence>
<comment type="caution">
    <text evidence="7">The sequence shown here is derived from an EMBL/GenBank/DDBJ whole genome shotgun (WGS) entry which is preliminary data.</text>
</comment>
<dbReference type="PANTHER" id="PTHR31621">
    <property type="entry name" value="PROTEIN DMP3"/>
    <property type="match status" value="1"/>
</dbReference>
<dbReference type="PANTHER" id="PTHR31621:SF66">
    <property type="entry name" value="PROTEIN DMP2"/>
    <property type="match status" value="1"/>
</dbReference>
<evidence type="ECO:0000256" key="6">
    <source>
        <dbReference type="SAM" id="Phobius"/>
    </source>
</evidence>
<name>A0A8J5ESV3_ZINOF</name>
<keyword evidence="8" id="KW-1185">Reference proteome</keyword>
<feature type="transmembrane region" description="Helical" evidence="6">
    <location>
        <begin position="72"/>
        <end position="95"/>
    </location>
</feature>
<evidence type="ECO:0000256" key="3">
    <source>
        <dbReference type="ARBA" id="ARBA00022692"/>
    </source>
</evidence>
<sequence>MPLCNILNAKAQQPIANMANELSSRSDATITERTFKGVGDLIKLLPSGTVFLFQFLSPLLTNVGHCTTVNRWLSGVLLVACAFNCSFACFTDSFLDPADGKLYYGIVTARGIWLFSDPGAAARYDLSKYKLRLGDFAHAVLSLLVFAAVALLDNNTVTCFYPALLVQEKMLVIALPPVIGAVAGVIFMLFPQNRHGIGYPPSTGTATAEKSIE</sequence>
<dbReference type="EMBL" id="JACMSC010000019">
    <property type="protein sequence ID" value="KAG6473675.1"/>
    <property type="molecule type" value="Genomic_DNA"/>
</dbReference>